<sequence length="242" mass="27222">MERRQTICLVDDDQEILGLLSDYLKQHGFVVSCAESGTALMDMLRHSQPDLIVLDVMMPGQDGFVVCREVRKQWQIPIIFLSALGESMDRVVGLELGADDYMVKPFEPRELLARIRSVLRRKGGAPAPGRFHEKGCLSFAGWRLDRAVRCLHSPCGVMVNLSGAEYRLLMAFLRNPQTVLSRDALMELTQGRSLDAFDRSIDVQVSRLRTRLRDENGEEAGLIKTVRGDGYIWTADVRQDGA</sequence>
<dbReference type="SMART" id="SM00448">
    <property type="entry name" value="REC"/>
    <property type="match status" value="1"/>
</dbReference>
<dbReference type="Proteomes" id="UP000539075">
    <property type="component" value="Unassembled WGS sequence"/>
</dbReference>
<dbReference type="GO" id="GO:0006355">
    <property type="term" value="P:regulation of DNA-templated transcription"/>
    <property type="evidence" value="ECO:0007669"/>
    <property type="project" value="InterPro"/>
</dbReference>
<keyword evidence="5" id="KW-0805">Transcription regulation</keyword>
<evidence type="ECO:0000256" key="4">
    <source>
        <dbReference type="ARBA" id="ARBA00023012"/>
    </source>
</evidence>
<dbReference type="EMBL" id="JACHGO010000006">
    <property type="protein sequence ID" value="MBB5144151.1"/>
    <property type="molecule type" value="Genomic_DNA"/>
</dbReference>
<evidence type="ECO:0000256" key="8">
    <source>
        <dbReference type="PROSITE-ProRule" id="PRU00169"/>
    </source>
</evidence>
<dbReference type="PROSITE" id="PS50110">
    <property type="entry name" value="RESPONSE_REGULATORY"/>
    <property type="match status" value="1"/>
</dbReference>
<dbReference type="Gene3D" id="3.40.50.2300">
    <property type="match status" value="1"/>
</dbReference>
<name>A0A7W8C2J4_9BACT</name>
<dbReference type="InterPro" id="IPR001867">
    <property type="entry name" value="OmpR/PhoB-type_DNA-bd"/>
</dbReference>
<evidence type="ECO:0000313" key="12">
    <source>
        <dbReference type="EMBL" id="MBB5144151.1"/>
    </source>
</evidence>
<keyword evidence="7" id="KW-0804">Transcription</keyword>
<evidence type="ECO:0000313" key="13">
    <source>
        <dbReference type="Proteomes" id="UP000539075"/>
    </source>
</evidence>
<dbReference type="CDD" id="cd00383">
    <property type="entry name" value="trans_reg_C"/>
    <property type="match status" value="1"/>
</dbReference>
<feature type="domain" description="Response regulatory" evidence="10">
    <location>
        <begin position="6"/>
        <end position="119"/>
    </location>
</feature>
<evidence type="ECO:0000256" key="9">
    <source>
        <dbReference type="PROSITE-ProRule" id="PRU01091"/>
    </source>
</evidence>
<keyword evidence="3 8" id="KW-0597">Phosphoprotein</keyword>
<comment type="subcellular location">
    <subcellularLocation>
        <location evidence="1">Cytoplasm</location>
    </subcellularLocation>
</comment>
<dbReference type="InterPro" id="IPR011006">
    <property type="entry name" value="CheY-like_superfamily"/>
</dbReference>
<dbReference type="InterPro" id="IPR001789">
    <property type="entry name" value="Sig_transdc_resp-reg_receiver"/>
</dbReference>
<dbReference type="PANTHER" id="PTHR48111:SF4">
    <property type="entry name" value="DNA-BINDING DUAL TRANSCRIPTIONAL REGULATOR OMPR"/>
    <property type="match status" value="1"/>
</dbReference>
<dbReference type="GO" id="GO:0000156">
    <property type="term" value="F:phosphorelay response regulator activity"/>
    <property type="evidence" value="ECO:0007669"/>
    <property type="project" value="TreeGrafter"/>
</dbReference>
<dbReference type="InterPro" id="IPR036388">
    <property type="entry name" value="WH-like_DNA-bd_sf"/>
</dbReference>
<protein>
    <submittedName>
        <fullName evidence="12">Two-component system OmpR family response regulator</fullName>
    </submittedName>
</protein>
<feature type="modified residue" description="4-aspartylphosphate" evidence="8">
    <location>
        <position position="55"/>
    </location>
</feature>
<keyword evidence="6 9" id="KW-0238">DNA-binding</keyword>
<dbReference type="FunFam" id="3.40.50.2300:FF:000001">
    <property type="entry name" value="DNA-binding response regulator PhoB"/>
    <property type="match status" value="1"/>
</dbReference>
<dbReference type="InterPro" id="IPR016032">
    <property type="entry name" value="Sig_transdc_resp-reg_C-effctor"/>
</dbReference>
<organism evidence="12 13">
    <name type="scientific">Desulfovibrio intestinalis</name>
    <dbReference type="NCBI Taxonomy" id="58621"/>
    <lineage>
        <taxon>Bacteria</taxon>
        <taxon>Pseudomonadati</taxon>
        <taxon>Thermodesulfobacteriota</taxon>
        <taxon>Desulfovibrionia</taxon>
        <taxon>Desulfovibrionales</taxon>
        <taxon>Desulfovibrionaceae</taxon>
        <taxon>Desulfovibrio</taxon>
    </lineage>
</organism>
<dbReference type="GO" id="GO:0032993">
    <property type="term" value="C:protein-DNA complex"/>
    <property type="evidence" value="ECO:0007669"/>
    <property type="project" value="TreeGrafter"/>
</dbReference>
<keyword evidence="4" id="KW-0902">Two-component regulatory system</keyword>
<evidence type="ECO:0000256" key="5">
    <source>
        <dbReference type="ARBA" id="ARBA00023015"/>
    </source>
</evidence>
<gene>
    <name evidence="12" type="ORF">HNQ38_002259</name>
</gene>
<evidence type="ECO:0000259" key="11">
    <source>
        <dbReference type="PROSITE" id="PS51755"/>
    </source>
</evidence>
<dbReference type="Gene3D" id="6.10.250.690">
    <property type="match status" value="1"/>
</dbReference>
<dbReference type="AlphaFoldDB" id="A0A7W8C2J4"/>
<dbReference type="GO" id="GO:0005829">
    <property type="term" value="C:cytosol"/>
    <property type="evidence" value="ECO:0007669"/>
    <property type="project" value="TreeGrafter"/>
</dbReference>
<dbReference type="FunFam" id="1.10.10.10:FF:000099">
    <property type="entry name" value="Two-component system response regulator TorR"/>
    <property type="match status" value="1"/>
</dbReference>
<evidence type="ECO:0000256" key="6">
    <source>
        <dbReference type="ARBA" id="ARBA00023125"/>
    </source>
</evidence>
<evidence type="ECO:0000256" key="1">
    <source>
        <dbReference type="ARBA" id="ARBA00004496"/>
    </source>
</evidence>
<evidence type="ECO:0000256" key="2">
    <source>
        <dbReference type="ARBA" id="ARBA00022490"/>
    </source>
</evidence>
<dbReference type="Pfam" id="PF00486">
    <property type="entry name" value="Trans_reg_C"/>
    <property type="match status" value="1"/>
</dbReference>
<dbReference type="Pfam" id="PF00072">
    <property type="entry name" value="Response_reg"/>
    <property type="match status" value="1"/>
</dbReference>
<reference evidence="12 13" key="1">
    <citation type="submission" date="2020-08" db="EMBL/GenBank/DDBJ databases">
        <title>Genomic Encyclopedia of Type Strains, Phase IV (KMG-IV): sequencing the most valuable type-strain genomes for metagenomic binning, comparative biology and taxonomic classification.</title>
        <authorList>
            <person name="Goeker M."/>
        </authorList>
    </citation>
    <scope>NUCLEOTIDE SEQUENCE [LARGE SCALE GENOMIC DNA]</scope>
    <source>
        <strain evidence="12 13">DSM 11275</strain>
    </source>
</reference>
<dbReference type="PANTHER" id="PTHR48111">
    <property type="entry name" value="REGULATOR OF RPOS"/>
    <property type="match status" value="1"/>
</dbReference>
<dbReference type="Gene3D" id="1.10.10.10">
    <property type="entry name" value="Winged helix-like DNA-binding domain superfamily/Winged helix DNA-binding domain"/>
    <property type="match status" value="1"/>
</dbReference>
<comment type="caution">
    <text evidence="12">The sequence shown here is derived from an EMBL/GenBank/DDBJ whole genome shotgun (WGS) entry which is preliminary data.</text>
</comment>
<proteinExistence type="predicted"/>
<keyword evidence="2" id="KW-0963">Cytoplasm</keyword>
<evidence type="ECO:0000256" key="7">
    <source>
        <dbReference type="ARBA" id="ARBA00023163"/>
    </source>
</evidence>
<dbReference type="GO" id="GO:0000976">
    <property type="term" value="F:transcription cis-regulatory region binding"/>
    <property type="evidence" value="ECO:0007669"/>
    <property type="project" value="TreeGrafter"/>
</dbReference>
<accession>A0A7W8C2J4</accession>
<dbReference type="PROSITE" id="PS51755">
    <property type="entry name" value="OMPR_PHOB"/>
    <property type="match status" value="1"/>
</dbReference>
<dbReference type="SUPFAM" id="SSF52172">
    <property type="entry name" value="CheY-like"/>
    <property type="match status" value="1"/>
</dbReference>
<evidence type="ECO:0000259" key="10">
    <source>
        <dbReference type="PROSITE" id="PS50110"/>
    </source>
</evidence>
<dbReference type="InterPro" id="IPR039420">
    <property type="entry name" value="WalR-like"/>
</dbReference>
<dbReference type="SUPFAM" id="SSF46894">
    <property type="entry name" value="C-terminal effector domain of the bipartite response regulators"/>
    <property type="match status" value="1"/>
</dbReference>
<keyword evidence="13" id="KW-1185">Reference proteome</keyword>
<evidence type="ECO:0000256" key="3">
    <source>
        <dbReference type="ARBA" id="ARBA00022553"/>
    </source>
</evidence>
<feature type="DNA-binding region" description="OmpR/PhoB-type" evidence="9">
    <location>
        <begin position="134"/>
        <end position="235"/>
    </location>
</feature>
<feature type="domain" description="OmpR/PhoB-type" evidence="11">
    <location>
        <begin position="134"/>
        <end position="235"/>
    </location>
</feature>
<dbReference type="RefSeq" id="WP_183720538.1">
    <property type="nucleotide sequence ID" value="NZ_JACHGO010000006.1"/>
</dbReference>
<dbReference type="SMART" id="SM00862">
    <property type="entry name" value="Trans_reg_C"/>
    <property type="match status" value="1"/>
</dbReference>